<feature type="compositionally biased region" description="Basic and acidic residues" evidence="1">
    <location>
        <begin position="533"/>
        <end position="542"/>
    </location>
</feature>
<proteinExistence type="predicted"/>
<feature type="region of interest" description="Disordered" evidence="1">
    <location>
        <begin position="1163"/>
        <end position="1206"/>
    </location>
</feature>
<protein>
    <submittedName>
        <fullName evidence="3">VWFA domain-containing protein</fullName>
    </submittedName>
</protein>
<feature type="compositionally biased region" description="Basic and acidic residues" evidence="1">
    <location>
        <begin position="711"/>
        <end position="725"/>
    </location>
</feature>
<organism evidence="2 3">
    <name type="scientific">Elaeophora elaphi</name>
    <dbReference type="NCBI Taxonomy" id="1147741"/>
    <lineage>
        <taxon>Eukaryota</taxon>
        <taxon>Metazoa</taxon>
        <taxon>Ecdysozoa</taxon>
        <taxon>Nematoda</taxon>
        <taxon>Chromadorea</taxon>
        <taxon>Rhabditida</taxon>
        <taxon>Spirurina</taxon>
        <taxon>Spiruromorpha</taxon>
        <taxon>Filarioidea</taxon>
        <taxon>Onchocercidae</taxon>
        <taxon>Elaeophora</taxon>
    </lineage>
</organism>
<feature type="compositionally biased region" description="Low complexity" evidence="1">
    <location>
        <begin position="1260"/>
        <end position="1275"/>
    </location>
</feature>
<feature type="compositionally biased region" description="Low complexity" evidence="1">
    <location>
        <begin position="1182"/>
        <end position="1206"/>
    </location>
</feature>
<feature type="compositionally biased region" description="Polar residues" evidence="1">
    <location>
        <begin position="578"/>
        <end position="593"/>
    </location>
</feature>
<feature type="region of interest" description="Disordered" evidence="1">
    <location>
        <begin position="107"/>
        <end position="136"/>
    </location>
</feature>
<feature type="region of interest" description="Disordered" evidence="1">
    <location>
        <begin position="531"/>
        <end position="766"/>
    </location>
</feature>
<feature type="compositionally biased region" description="Polar residues" evidence="1">
    <location>
        <begin position="697"/>
        <end position="710"/>
    </location>
</feature>
<feature type="compositionally biased region" description="Polar residues" evidence="1">
    <location>
        <begin position="196"/>
        <end position="205"/>
    </location>
</feature>
<feature type="compositionally biased region" description="Basic and acidic residues" evidence="1">
    <location>
        <begin position="735"/>
        <end position="745"/>
    </location>
</feature>
<feature type="compositionally biased region" description="Basic and acidic residues" evidence="1">
    <location>
        <begin position="458"/>
        <end position="471"/>
    </location>
</feature>
<feature type="compositionally biased region" description="Polar residues" evidence="1">
    <location>
        <begin position="660"/>
        <end position="687"/>
    </location>
</feature>
<feature type="compositionally biased region" description="Basic and acidic residues" evidence="1">
    <location>
        <begin position="983"/>
        <end position="998"/>
    </location>
</feature>
<feature type="compositionally biased region" description="Low complexity" evidence="1">
    <location>
        <begin position="1283"/>
        <end position="1298"/>
    </location>
</feature>
<feature type="compositionally biased region" description="Polar residues" evidence="1">
    <location>
        <begin position="1023"/>
        <end position="1043"/>
    </location>
</feature>
<feature type="compositionally biased region" description="Low complexity" evidence="1">
    <location>
        <begin position="634"/>
        <end position="652"/>
    </location>
</feature>
<feature type="compositionally biased region" description="Polar residues" evidence="1">
    <location>
        <begin position="268"/>
        <end position="294"/>
    </location>
</feature>
<dbReference type="WBParaSite" id="EEL_0000091501-mRNA-1">
    <property type="protein sequence ID" value="EEL_0000091501-mRNA-1"/>
    <property type="gene ID" value="EEL_0000091501"/>
</dbReference>
<accession>A0A0R3RHJ0</accession>
<feature type="compositionally biased region" description="Basic and acidic residues" evidence="1">
    <location>
        <begin position="350"/>
        <end position="371"/>
    </location>
</feature>
<feature type="region of interest" description="Disordered" evidence="1">
    <location>
        <begin position="183"/>
        <end position="226"/>
    </location>
</feature>
<feature type="compositionally biased region" description="Polar residues" evidence="1">
    <location>
        <begin position="306"/>
        <end position="321"/>
    </location>
</feature>
<feature type="compositionally biased region" description="Polar residues" evidence="1">
    <location>
        <begin position="213"/>
        <end position="226"/>
    </location>
</feature>
<reference evidence="3" key="1">
    <citation type="submission" date="2017-02" db="UniProtKB">
        <authorList>
            <consortium name="WormBaseParasite"/>
        </authorList>
    </citation>
    <scope>IDENTIFICATION</scope>
</reference>
<feature type="compositionally biased region" description="Polar residues" evidence="1">
    <location>
        <begin position="891"/>
        <end position="903"/>
    </location>
</feature>
<feature type="region of interest" description="Disordered" evidence="1">
    <location>
        <begin position="784"/>
        <end position="847"/>
    </location>
</feature>
<dbReference type="Proteomes" id="UP000050640">
    <property type="component" value="Unplaced"/>
</dbReference>
<evidence type="ECO:0000256" key="1">
    <source>
        <dbReference type="SAM" id="MobiDB-lite"/>
    </source>
</evidence>
<feature type="compositionally biased region" description="Basic and acidic residues" evidence="1">
    <location>
        <begin position="1163"/>
        <end position="1174"/>
    </location>
</feature>
<keyword evidence="2" id="KW-1185">Reference proteome</keyword>
<feature type="compositionally biased region" description="Polar residues" evidence="1">
    <location>
        <begin position="966"/>
        <end position="982"/>
    </location>
</feature>
<feature type="region of interest" description="Disordered" evidence="1">
    <location>
        <begin position="444"/>
        <end position="517"/>
    </location>
</feature>
<feature type="region of interest" description="Disordered" evidence="1">
    <location>
        <begin position="1260"/>
        <end position="1298"/>
    </location>
</feature>
<feature type="region of interest" description="Disordered" evidence="1">
    <location>
        <begin position="860"/>
        <end position="908"/>
    </location>
</feature>
<feature type="region of interest" description="Disordered" evidence="1">
    <location>
        <begin position="260"/>
        <end position="382"/>
    </location>
</feature>
<sequence>MAHHVDLSKRLTERSASDTVVKVYGEANPSKTDENLSNAETNTQIMNFMDYMSSLPPSGESIQGLSISGYGPPEEELNAADTNQQIETIKEMEITLSPDVENPYGSGILDAGAEQRKNIAETSPKSNREEESKITNIEQAGVTRTTKSEEDFRKIGDGITEDGITNANDTELIEVCGEDCKISTEGSVGTDEGFTETVTGPSEASTDSKEGDTISSTGDSKASYNEQFKSTSIGTEATEMPTIQGENSESVFEGYGAVSETERGNAEVTLSESVTDAPSESVTESPNDGITQTGAEDFGYGEAAKEQSNAGESSGSISGNLSGAYETETATVPDVGETAYTSTSSLVTDEETKYIGKEETYENSGKPDLKTEGIYSSEQRITDDQSTTLATLSLGTVKITSPVMSSIPADNSYITESTDISKIVSSSDIKSVEGIPGYEIYGESENTATGSKAGLPALDKESASELSKSVEEAATFSTKGADTKMTNEKATNVLESKEADSNAGATEITEFPKEASLTSVEQLSEYGAITPKYTEEFTHREEEATEVQKTVEEIDASAKAPYATETSYAEEKAVPGDTSITSGGVSNSVSNKYGASELVETSEEPSESKEGETASEGTLEISKSDEGLGLVGYGEASASEQASTSTEGSEIISTEKLEESTQSNELQTMKVSEQPINYNGESATSESNVKETKIDDTTMTFVEQSASSEKIASEEVTRSGEESLGHGELSAITDSYHDESNKEASSEQATTYGEQVKEYGLPTSNQDVATSEANVIAGEGVHVTESTSAGTNSADFGYGGEGITEKGNSGSDEIDTSVNSALTKNVEETAENSYTNQLHAKSMGEEADYKKQIEEANAAESVKQTANGSVPGYSATENLNRPSDYYPATDGMTNELSPSGSSESKTDGYAFDGKLIGQSEAVKTTSIIPEISEMASVDGKTTSLTSASSELEASIYTVSEEEKFTETPTSETSAVQTESNEMSTDKHDFGYGGGHEEVTETSLIGQTEDSKKLPMVANETKTESVQQSEATETSPGIETDSTVGSIEISQQYQAEISDTVTSSPNPYNEAVGTIGVSETDGSGVHSETYSQLTTEIHVITNGIDTPITYGINEEAPKVVAITKVTKTGPSKLTGDIIASTEEARNEVTANAKTTQKIYAEGTKYEETTSEEKNEMSSISSKTTLESVELPEVTTTTSSTESESYSENTVNIPAKIPMGPEDFGYGNANEQSTFIISDVGSAKTTIPQLLTNPVESSISSELSASSEYANSETLSESESRSGEEFSVTTAPSASPSALTESAITATQKILTTYSKISTSEEQEIPLNIPSSAKDFGYGDVTEELSNTGGAQAVISEGQMQRDQSVVSNTGRPFTINCNTEVDEEGDLCREWTRAGLCDTHRPTMFLFCRRTCLCVGPPTD</sequence>
<feature type="compositionally biased region" description="Polar residues" evidence="1">
    <location>
        <begin position="806"/>
        <end position="823"/>
    </location>
</feature>
<feature type="region of interest" description="Disordered" evidence="1">
    <location>
        <begin position="957"/>
        <end position="1043"/>
    </location>
</feature>
<dbReference type="STRING" id="1147741.A0A0R3RHJ0"/>
<name>A0A0R3RHJ0_9BILA</name>
<evidence type="ECO:0000313" key="2">
    <source>
        <dbReference type="Proteomes" id="UP000050640"/>
    </source>
</evidence>
<feature type="compositionally biased region" description="Polar residues" evidence="1">
    <location>
        <begin position="784"/>
        <end position="794"/>
    </location>
</feature>
<evidence type="ECO:0000313" key="3">
    <source>
        <dbReference type="WBParaSite" id="EEL_0000091501-mRNA-1"/>
    </source>
</evidence>